<dbReference type="Pfam" id="PF01035">
    <property type="entry name" value="DNA_binding_1"/>
    <property type="match status" value="1"/>
</dbReference>
<evidence type="ECO:0000259" key="10">
    <source>
        <dbReference type="Pfam" id="PF02870"/>
    </source>
</evidence>
<dbReference type="PROSITE" id="PS00374">
    <property type="entry name" value="MGMT"/>
    <property type="match status" value="1"/>
</dbReference>
<dbReference type="PANTHER" id="PTHR10815">
    <property type="entry name" value="METHYLATED-DNA--PROTEIN-CYSTEINE METHYLTRANSFERASE"/>
    <property type="match status" value="1"/>
</dbReference>
<dbReference type="Gene3D" id="1.10.10.10">
    <property type="entry name" value="Winged helix-like DNA-binding domain superfamily/Winged helix DNA-binding domain"/>
    <property type="match status" value="1"/>
</dbReference>
<gene>
    <name evidence="11" type="ORF">ACFQMJ_08860</name>
</gene>
<dbReference type="SUPFAM" id="SSF46767">
    <property type="entry name" value="Methylated DNA-protein cysteine methyltransferase, C-terminal domain"/>
    <property type="match status" value="1"/>
</dbReference>
<name>A0ABW2F6X2_9BACL</name>
<comment type="subcellular location">
    <subcellularLocation>
        <location evidence="8">Cytoplasm</location>
    </subcellularLocation>
</comment>
<evidence type="ECO:0000256" key="1">
    <source>
        <dbReference type="ARBA" id="ARBA00001286"/>
    </source>
</evidence>
<dbReference type="InterPro" id="IPR036217">
    <property type="entry name" value="MethylDNA_cys_MeTrfase_DNAb"/>
</dbReference>
<dbReference type="GO" id="GO:0003908">
    <property type="term" value="F:methylated-DNA-[protein]-cysteine S-methyltransferase activity"/>
    <property type="evidence" value="ECO:0007669"/>
    <property type="project" value="UniProtKB-EC"/>
</dbReference>
<keyword evidence="12" id="KW-1185">Reference proteome</keyword>
<dbReference type="HAMAP" id="MF_00772">
    <property type="entry name" value="OGT"/>
    <property type="match status" value="1"/>
</dbReference>
<evidence type="ECO:0000256" key="8">
    <source>
        <dbReference type="HAMAP-Rule" id="MF_00772"/>
    </source>
</evidence>
<comment type="similarity">
    <text evidence="8">Belongs to the MGMT family.</text>
</comment>
<dbReference type="InterPro" id="IPR014048">
    <property type="entry name" value="MethylDNA_cys_MeTrfase_DNA-bd"/>
</dbReference>
<keyword evidence="6 8" id="KW-0234">DNA repair</keyword>
<comment type="caution">
    <text evidence="11">The sequence shown here is derived from an EMBL/GenBank/DDBJ whole genome shotgun (WGS) entry which is preliminary data.</text>
</comment>
<evidence type="ECO:0000256" key="3">
    <source>
        <dbReference type="ARBA" id="ARBA00022603"/>
    </source>
</evidence>
<dbReference type="Pfam" id="PF02870">
    <property type="entry name" value="Methyltransf_1N"/>
    <property type="match status" value="1"/>
</dbReference>
<evidence type="ECO:0000313" key="11">
    <source>
        <dbReference type="EMBL" id="MFC7148631.1"/>
    </source>
</evidence>
<reference evidence="12" key="1">
    <citation type="journal article" date="2019" name="Int. J. Syst. Evol. Microbiol.">
        <title>The Global Catalogue of Microorganisms (GCM) 10K type strain sequencing project: providing services to taxonomists for standard genome sequencing and annotation.</title>
        <authorList>
            <consortium name="The Broad Institute Genomics Platform"/>
            <consortium name="The Broad Institute Genome Sequencing Center for Infectious Disease"/>
            <person name="Wu L."/>
            <person name="Ma J."/>
        </authorList>
    </citation>
    <scope>NUCLEOTIDE SEQUENCE [LARGE SCALE GENOMIC DNA]</scope>
    <source>
        <strain evidence="12">KCTC 12907</strain>
    </source>
</reference>
<dbReference type="InterPro" id="IPR001497">
    <property type="entry name" value="MethylDNA_cys_MeTrfase_AS"/>
</dbReference>
<comment type="catalytic activity">
    <reaction evidence="7 8">
        <text>a 6-O-methyl-2'-deoxyguanosine in DNA + L-cysteinyl-[protein] = S-methyl-L-cysteinyl-[protein] + a 2'-deoxyguanosine in DNA</text>
        <dbReference type="Rhea" id="RHEA:24000"/>
        <dbReference type="Rhea" id="RHEA-COMP:10131"/>
        <dbReference type="Rhea" id="RHEA-COMP:10132"/>
        <dbReference type="Rhea" id="RHEA-COMP:11367"/>
        <dbReference type="Rhea" id="RHEA-COMP:11368"/>
        <dbReference type="ChEBI" id="CHEBI:29950"/>
        <dbReference type="ChEBI" id="CHEBI:82612"/>
        <dbReference type="ChEBI" id="CHEBI:85445"/>
        <dbReference type="ChEBI" id="CHEBI:85448"/>
        <dbReference type="EC" id="2.1.1.63"/>
    </reaction>
</comment>
<evidence type="ECO:0000256" key="2">
    <source>
        <dbReference type="ARBA" id="ARBA00022490"/>
    </source>
</evidence>
<comment type="catalytic activity">
    <reaction evidence="1 8">
        <text>a 4-O-methyl-thymidine in DNA + L-cysteinyl-[protein] = a thymidine in DNA + S-methyl-L-cysteinyl-[protein]</text>
        <dbReference type="Rhea" id="RHEA:53428"/>
        <dbReference type="Rhea" id="RHEA-COMP:10131"/>
        <dbReference type="Rhea" id="RHEA-COMP:10132"/>
        <dbReference type="Rhea" id="RHEA-COMP:13555"/>
        <dbReference type="Rhea" id="RHEA-COMP:13556"/>
        <dbReference type="ChEBI" id="CHEBI:29950"/>
        <dbReference type="ChEBI" id="CHEBI:82612"/>
        <dbReference type="ChEBI" id="CHEBI:137386"/>
        <dbReference type="ChEBI" id="CHEBI:137387"/>
        <dbReference type="EC" id="2.1.1.63"/>
    </reaction>
</comment>
<dbReference type="InterPro" id="IPR008332">
    <property type="entry name" value="MethylG_MeTrfase_N"/>
</dbReference>
<dbReference type="RefSeq" id="WP_378045012.1">
    <property type="nucleotide sequence ID" value="NZ_JBHMDN010000007.1"/>
</dbReference>
<dbReference type="CDD" id="cd06445">
    <property type="entry name" value="ATase"/>
    <property type="match status" value="1"/>
</dbReference>
<evidence type="ECO:0000256" key="6">
    <source>
        <dbReference type="ARBA" id="ARBA00023204"/>
    </source>
</evidence>
<proteinExistence type="inferred from homology"/>
<comment type="function">
    <text evidence="8">Involved in the cellular defense against the biological effects of O6-methylguanine (O6-MeG) and O4-methylthymine (O4-MeT) in DNA. Repairs the methylated nucleobase in DNA by stoichiometrically transferring the methyl group to a cysteine residue in the enzyme. This is a suicide reaction: the enzyme is irreversibly inactivated.</text>
</comment>
<dbReference type="NCBIfam" id="TIGR00589">
    <property type="entry name" value="ogt"/>
    <property type="match status" value="1"/>
</dbReference>
<dbReference type="GO" id="GO:0032259">
    <property type="term" value="P:methylation"/>
    <property type="evidence" value="ECO:0007669"/>
    <property type="project" value="UniProtKB-KW"/>
</dbReference>
<keyword evidence="3 8" id="KW-0489">Methyltransferase</keyword>
<evidence type="ECO:0000256" key="5">
    <source>
        <dbReference type="ARBA" id="ARBA00022763"/>
    </source>
</evidence>
<dbReference type="Proteomes" id="UP001596378">
    <property type="component" value="Unassembled WGS sequence"/>
</dbReference>
<keyword evidence="5 8" id="KW-0227">DNA damage</keyword>
<dbReference type="InterPro" id="IPR036388">
    <property type="entry name" value="WH-like_DNA-bd_sf"/>
</dbReference>
<feature type="domain" description="Methylguanine DNA methyltransferase ribonuclease-like" evidence="10">
    <location>
        <begin position="20"/>
        <end position="82"/>
    </location>
</feature>
<feature type="active site" description="Nucleophile; methyl group acceptor" evidence="8">
    <location>
        <position position="138"/>
    </location>
</feature>
<feature type="domain" description="Methylated-DNA-[protein]-cysteine S-methyltransferase DNA binding" evidence="9">
    <location>
        <begin position="87"/>
        <end position="167"/>
    </location>
</feature>
<dbReference type="EMBL" id="JBHTAI010000004">
    <property type="protein sequence ID" value="MFC7148631.1"/>
    <property type="molecule type" value="Genomic_DNA"/>
</dbReference>
<evidence type="ECO:0000259" key="9">
    <source>
        <dbReference type="Pfam" id="PF01035"/>
    </source>
</evidence>
<dbReference type="EC" id="2.1.1.63" evidence="8"/>
<protein>
    <recommendedName>
        <fullName evidence="8">Methylated-DNA--protein-cysteine methyltransferase</fullName>
        <ecNumber evidence="8">2.1.1.63</ecNumber>
    </recommendedName>
    <alternativeName>
        <fullName evidence="8">6-O-methylguanine-DNA methyltransferase</fullName>
        <shortName evidence="8">MGMT</shortName>
    </alternativeName>
    <alternativeName>
        <fullName evidence="8">O-6-methylguanine-DNA-alkyltransferase</fullName>
    </alternativeName>
</protein>
<keyword evidence="2 8" id="KW-0963">Cytoplasm</keyword>
<keyword evidence="4 8" id="KW-0808">Transferase</keyword>
<evidence type="ECO:0000256" key="7">
    <source>
        <dbReference type="ARBA" id="ARBA00049348"/>
    </source>
</evidence>
<evidence type="ECO:0000313" key="12">
    <source>
        <dbReference type="Proteomes" id="UP001596378"/>
    </source>
</evidence>
<dbReference type="InterPro" id="IPR023546">
    <property type="entry name" value="MGMT"/>
</dbReference>
<organism evidence="11 12">
    <name type="scientific">Cohnella cellulosilytica</name>
    <dbReference type="NCBI Taxonomy" id="986710"/>
    <lineage>
        <taxon>Bacteria</taxon>
        <taxon>Bacillati</taxon>
        <taxon>Bacillota</taxon>
        <taxon>Bacilli</taxon>
        <taxon>Bacillales</taxon>
        <taxon>Paenibacillaceae</taxon>
        <taxon>Cohnella</taxon>
    </lineage>
</organism>
<dbReference type="InterPro" id="IPR036631">
    <property type="entry name" value="MGMT_N_sf"/>
</dbReference>
<dbReference type="PANTHER" id="PTHR10815:SF13">
    <property type="entry name" value="METHYLATED-DNA--PROTEIN-CYSTEINE METHYLTRANSFERASE"/>
    <property type="match status" value="1"/>
</dbReference>
<comment type="miscellaneous">
    <text evidence="8">This enzyme catalyzes only one turnover and therefore is not strictly catalytic. According to one definition, an enzyme is a biocatalyst that acts repeatedly and over many reaction cycles.</text>
</comment>
<dbReference type="SUPFAM" id="SSF53155">
    <property type="entry name" value="Methylated DNA-protein cysteine methyltransferase domain"/>
    <property type="match status" value="1"/>
</dbReference>
<accession>A0ABW2F6X2</accession>
<sequence>MNDDNRYRQTIIGFAQPWTLVATEQGISELIYPPQVAEQAGFTEDYSRLPENPELFAKFGIIDRLERYFAGEPVEFDDVPLDVRGTPFQRSVWAALQRIPYGKTWTYGQMAEAMDKPSAVRAVGTAIGRNPLPVVLPCHRVVGSNGALTGFRGGLEMKKAILALEGVAAMNPTGHERFRF</sequence>
<evidence type="ECO:0000256" key="4">
    <source>
        <dbReference type="ARBA" id="ARBA00022679"/>
    </source>
</evidence>